<sequence length="2099" mass="225443">MNKVKVFFIAALFLDGLAQNLSAQTTYFSWESGAQSGNQKPIVFYPPPGSRYSPVSWSDDDGNLWLFGGWGYDKNGVNLWLNDFWKYEFASDKWSFVGGSEINYAAGVYGTKGVPASSNFPGARQDALTWKDTDGNFWLFGGRGVTSQTGISAQLNDLWKFDPTTGEWTWVSGRDYAGQPGQAGIYGTLQVSDDTNEPGARFGAAFWEGTSDLWMFGGTGIDKTGSFGKLNDLWKFDLTSGQWTWMGGSDIVEQPGNYGTKGAGNTANIPGARQQPFFWTDASGNFWLFGGQGFDKLSTDDDLQDLWMYEVSSKKWTWVSGADIGNGAGVYDTKGVGNESNLPGARSSGNSWIDSAGDLWLFGGLGNKENGARAFLNDLWKYEVGTGLWVWVRGNPLGSLEAFYGTKGEGTATTTPGPRQWSASWVDESDQLWLFGGIGYTVGFEFGSLNDLWKYDISSDQWVWISGTDLLDQSGVYSFYEIELDTNEPGGRENASSWADGAGNLWIFGGVCDQRDEVTNRGTLNDLWRYDIATRKWSIMTGEVVINQAGVYGAKGVGSVNNSPGSRAGGHTWNDGDGNLWLFGGVEKEGFQGYFNDLWKYEIATGEWTWVNGSNTKNQPGIYGTKGMAAESNVPGAREFAITWFENGDLWLFGGRGFDKNGTSNMLNDLWKYEILTGQWTWMSGNDIVNQSGVYGTKGTGSVNNFPGGHWHSTGWNDQNGNLWLFGGYGYDKNGAISDLNDLWRYEIGNGKWTWVAGSDIINQPGVYGELEIGTSANTPGSRYNAVSWTDVANDLWLFGGRGNDTNTASDGYLNDFWKFDIGENVWIWMAGSNARNKEPNYGSLGVSSVDNIPDSRTGSTAVSDENNNLWLFGGRRNYGATLSNWGEHKGDLWKISFSPLPTEIIGISNVTQSSFTLSWAGVDGLYPANDYQIDVATDVEFTEMVSGYESLSTTNTSIDLSNLPSGVTYFVRVRASNAVGVSKNSGVGSQLLIPANPLASGASNTGKTSFTANWNAVTGASSYFLEASTNSDMSSPLTGYDGTVAIASSNISEVLTGLSSGTTYYYRVKAGNAAGTSSVSNTISQLTLPADAVATAATSVGQTGFTANWESVTGAANYFLEVSTNSDMSSPITGYDGTIAIAFPATSQALTDLASGTTYYYRVTAKNATGASAASNIMFQITIPANPVATAATGTTQTSFSANWEAVTGASSYYLELSTNEDLSSPLSGYDGTVAIASSNTIKALTGLSSGATYYYRVKAGNAAGTSAPSNIISQLTLPTDPVVGATTTVTNDAFTINWSAVAGATGYHVQLSTDDFTSFIGGVDGSIALTGTSLTASGLLPATAYKYRVQAVNATGSSNYSAPGSQTTKTVSPVASGATNVTQSGFTANWSTVPGVVNYYLEVSPNADFSSPVVSFDGTVALAPDLSSVSVTGLMAGIAYFYRVISENTGGRSVPSNTVSQITIPANPVAFDTAEEDITATSVKANWNAVAGVLTYELEFSLDNFATLVEEFDPLVVESATTSVIVSGLLAQTSYQFRVRARNSAGVSGNSNAVSVLTLNDAASLPLALSALSFSSKQDNSASQTLSISVTGGTAPYVVTASHRGLLQSENTLETLSEITPGNYSFTISPEMLDDMGVQFEITATDAKGDTQSRAGSIARSFGEAASPALPLERFGGSALTWNLFTIPYELDNKLVSNIFADLDQNRHEFDWRIVRYRNSTNDYVNFNTGQVKVGEAYWFNSKTNVRINVGAGQTTASIPFPMTLLKGWNLIGNPYTVAISWDQVLADNPDKTGIDPIRLFNGTALFIGDVVQPFSGGFVFAEEATSVDIDPIASKPNGRMLAGDGMIESIDIDEMAWLFPLQLSDGQTATVLGGVGMHPDALEMKDRFDGMAPPRFIHYSELFTEHKDYFYPYFSTDVVPTKGDHTWSFTLSSNKVAGPSNLTWDMGALHGKASGLYLLDQQSGKLVDMKTTDSHTVDLSKGDFKFEIYFAGSGNQVIPNRLLLGDAYPNPASTQTTIPILLPGDANELVDIDLSVFDMNGNKVATLASGKHRPGVYEFTWDISTAQKRAVSGLFFYRLSFGDNSRVPLYKKIILR</sequence>
<dbReference type="InterPro" id="IPR013783">
    <property type="entry name" value="Ig-like_fold"/>
</dbReference>
<proteinExistence type="predicted"/>
<reference evidence="4 5" key="1">
    <citation type="journal article" date="2023" name="Microbiol. Resour. Announc.">
        <title>Complete Genome Sequence of Imperialibacter roseus strain P4T.</title>
        <authorList>
            <person name="Tizabi D.R."/>
            <person name="Bachvaroff T."/>
            <person name="Hill R.T."/>
        </authorList>
    </citation>
    <scope>NUCLEOTIDE SEQUENCE [LARGE SCALE GENOMIC DNA]</scope>
    <source>
        <strain evidence="4 5">P4T</strain>
    </source>
</reference>
<dbReference type="Gene3D" id="2.60.40.10">
    <property type="entry name" value="Immunoglobulins"/>
    <property type="match status" value="7"/>
</dbReference>
<feature type="domain" description="Fibronectin type-III" evidence="3">
    <location>
        <begin position="1279"/>
        <end position="1375"/>
    </location>
</feature>
<keyword evidence="1" id="KW-0677">Repeat</keyword>
<dbReference type="SUPFAM" id="SSF117281">
    <property type="entry name" value="Kelch motif"/>
    <property type="match status" value="1"/>
</dbReference>
<accession>A0ABZ0IVP2</accession>
<dbReference type="SMART" id="SM00060">
    <property type="entry name" value="FN3"/>
    <property type="match status" value="7"/>
</dbReference>
<dbReference type="InterPro" id="IPR050991">
    <property type="entry name" value="ECM_Regulatory_Proteins"/>
</dbReference>
<feature type="domain" description="Fibronectin type-III" evidence="3">
    <location>
        <begin position="1466"/>
        <end position="1563"/>
    </location>
</feature>
<feature type="domain" description="Fibronectin type-III" evidence="3">
    <location>
        <begin position="901"/>
        <end position="996"/>
    </location>
</feature>
<feature type="signal peptide" evidence="2">
    <location>
        <begin position="1"/>
        <end position="23"/>
    </location>
</feature>
<keyword evidence="2" id="KW-0732">Signal</keyword>
<name>A0ABZ0IVP2_9BACT</name>
<keyword evidence="5" id="KW-1185">Reference proteome</keyword>
<dbReference type="PROSITE" id="PS50853">
    <property type="entry name" value="FN3"/>
    <property type="match status" value="5"/>
</dbReference>
<dbReference type="CDD" id="cd00063">
    <property type="entry name" value="FN3"/>
    <property type="match status" value="7"/>
</dbReference>
<organism evidence="4 5">
    <name type="scientific">Imperialibacter roseus</name>
    <dbReference type="NCBI Taxonomy" id="1324217"/>
    <lineage>
        <taxon>Bacteria</taxon>
        <taxon>Pseudomonadati</taxon>
        <taxon>Bacteroidota</taxon>
        <taxon>Cytophagia</taxon>
        <taxon>Cytophagales</taxon>
        <taxon>Flammeovirgaceae</taxon>
        <taxon>Imperialibacter</taxon>
    </lineage>
</organism>
<feature type="chain" id="PRO_5045702297" evidence="2">
    <location>
        <begin position="24"/>
        <end position="2099"/>
    </location>
</feature>
<gene>
    <name evidence="4" type="ORF">RT717_07355</name>
</gene>
<dbReference type="SUPFAM" id="SSF50965">
    <property type="entry name" value="Galactose oxidase, central domain"/>
    <property type="match status" value="1"/>
</dbReference>
<evidence type="ECO:0000259" key="3">
    <source>
        <dbReference type="PROSITE" id="PS50853"/>
    </source>
</evidence>
<dbReference type="InterPro" id="IPR003961">
    <property type="entry name" value="FN3_dom"/>
</dbReference>
<evidence type="ECO:0000313" key="4">
    <source>
        <dbReference type="EMBL" id="WOK08453.1"/>
    </source>
</evidence>
<dbReference type="EMBL" id="CP136051">
    <property type="protein sequence ID" value="WOK08453.1"/>
    <property type="molecule type" value="Genomic_DNA"/>
</dbReference>
<dbReference type="Pfam" id="PF00041">
    <property type="entry name" value="fn3"/>
    <property type="match status" value="3"/>
</dbReference>
<dbReference type="PANTHER" id="PTHR46708:SF2">
    <property type="entry name" value="FIBRONECTIN TYPE-III DOMAIN-CONTAINING PROTEIN"/>
    <property type="match status" value="1"/>
</dbReference>
<protein>
    <submittedName>
        <fullName evidence="4">Kelch repeat-containing protein</fullName>
    </submittedName>
</protein>
<dbReference type="SUPFAM" id="SSF49265">
    <property type="entry name" value="Fibronectin type III"/>
    <property type="match status" value="4"/>
</dbReference>
<dbReference type="PANTHER" id="PTHR46708">
    <property type="entry name" value="TENASCIN"/>
    <property type="match status" value="1"/>
</dbReference>
<dbReference type="Gene3D" id="2.120.10.80">
    <property type="entry name" value="Kelch-type beta propeller"/>
    <property type="match status" value="3"/>
</dbReference>
<evidence type="ECO:0000313" key="5">
    <source>
        <dbReference type="Proteomes" id="UP001302349"/>
    </source>
</evidence>
<evidence type="ECO:0000256" key="2">
    <source>
        <dbReference type="SAM" id="SignalP"/>
    </source>
</evidence>
<evidence type="ECO:0000256" key="1">
    <source>
        <dbReference type="ARBA" id="ARBA00022737"/>
    </source>
</evidence>
<dbReference type="Proteomes" id="UP001302349">
    <property type="component" value="Chromosome"/>
</dbReference>
<dbReference type="InterPro" id="IPR036116">
    <property type="entry name" value="FN3_sf"/>
</dbReference>
<dbReference type="RefSeq" id="WP_317491093.1">
    <property type="nucleotide sequence ID" value="NZ_CP136051.1"/>
</dbReference>
<dbReference type="InterPro" id="IPR015915">
    <property type="entry name" value="Kelch-typ_b-propeller"/>
</dbReference>
<feature type="domain" description="Fibronectin type-III" evidence="3">
    <location>
        <begin position="997"/>
        <end position="1091"/>
    </location>
</feature>
<feature type="domain" description="Fibronectin type-III" evidence="3">
    <location>
        <begin position="1184"/>
        <end position="1278"/>
    </location>
</feature>
<dbReference type="Gene3D" id="2.60.40.4070">
    <property type="match status" value="1"/>
</dbReference>
<dbReference type="InterPro" id="IPR011043">
    <property type="entry name" value="Gal_Oxase/kelch_b-propeller"/>
</dbReference>